<comment type="similarity">
    <text evidence="2">Belongs to the SLC34A transporter family.</text>
</comment>
<dbReference type="InterPro" id="IPR003841">
    <property type="entry name" value="Na/Pi_transpt"/>
</dbReference>
<name>A0AA88Y0S5_PINIB</name>
<dbReference type="Proteomes" id="UP001186944">
    <property type="component" value="Unassembled WGS sequence"/>
</dbReference>
<protein>
    <submittedName>
        <fullName evidence="9">Uncharacterized protein</fullName>
    </submittedName>
</protein>
<feature type="compositionally biased region" description="Acidic residues" evidence="7">
    <location>
        <begin position="15"/>
        <end position="33"/>
    </location>
</feature>
<evidence type="ECO:0000256" key="7">
    <source>
        <dbReference type="SAM" id="MobiDB-lite"/>
    </source>
</evidence>
<organism evidence="9 10">
    <name type="scientific">Pinctada imbricata</name>
    <name type="common">Atlantic pearl-oyster</name>
    <name type="synonym">Pinctada martensii</name>
    <dbReference type="NCBI Taxonomy" id="66713"/>
    <lineage>
        <taxon>Eukaryota</taxon>
        <taxon>Metazoa</taxon>
        <taxon>Spiralia</taxon>
        <taxon>Lophotrochozoa</taxon>
        <taxon>Mollusca</taxon>
        <taxon>Bivalvia</taxon>
        <taxon>Autobranchia</taxon>
        <taxon>Pteriomorphia</taxon>
        <taxon>Pterioida</taxon>
        <taxon>Pterioidea</taxon>
        <taxon>Pteriidae</taxon>
        <taxon>Pinctada</taxon>
    </lineage>
</organism>
<keyword evidence="4 8" id="KW-0812">Transmembrane</keyword>
<dbReference type="AlphaFoldDB" id="A0AA88Y0S5"/>
<proteinExistence type="inferred from homology"/>
<dbReference type="PANTHER" id="PTHR10010:SF46">
    <property type="entry name" value="SODIUM-DEPENDENT PHOSPHATE TRANSPORT PROTEIN 2B"/>
    <property type="match status" value="1"/>
</dbReference>
<feature type="transmembrane region" description="Helical" evidence="8">
    <location>
        <begin position="297"/>
        <end position="325"/>
    </location>
</feature>
<dbReference type="GO" id="GO:0005436">
    <property type="term" value="F:sodium:phosphate symporter activity"/>
    <property type="evidence" value="ECO:0007669"/>
    <property type="project" value="InterPro"/>
</dbReference>
<dbReference type="NCBIfam" id="TIGR01013">
    <property type="entry name" value="2a58"/>
    <property type="match status" value="1"/>
</dbReference>
<feature type="transmembrane region" description="Helical" evidence="8">
    <location>
        <begin position="391"/>
        <end position="411"/>
    </location>
</feature>
<evidence type="ECO:0000256" key="2">
    <source>
        <dbReference type="ARBA" id="ARBA00005808"/>
    </source>
</evidence>
<reference evidence="9" key="1">
    <citation type="submission" date="2019-08" db="EMBL/GenBank/DDBJ databases">
        <title>The improved chromosome-level genome for the pearl oyster Pinctada fucata martensii using PacBio sequencing and Hi-C.</title>
        <authorList>
            <person name="Zheng Z."/>
        </authorList>
    </citation>
    <scope>NUCLEOTIDE SEQUENCE</scope>
    <source>
        <strain evidence="9">ZZ-2019</strain>
        <tissue evidence="9">Adductor muscle</tissue>
    </source>
</reference>
<feature type="transmembrane region" description="Helical" evidence="8">
    <location>
        <begin position="54"/>
        <end position="78"/>
    </location>
</feature>
<feature type="transmembrane region" description="Helical" evidence="8">
    <location>
        <begin position="417"/>
        <end position="439"/>
    </location>
</feature>
<dbReference type="GO" id="GO:0016324">
    <property type="term" value="C:apical plasma membrane"/>
    <property type="evidence" value="ECO:0007669"/>
    <property type="project" value="UniProtKB-SubCell"/>
</dbReference>
<feature type="transmembrane region" description="Helical" evidence="8">
    <location>
        <begin position="488"/>
        <end position="507"/>
    </location>
</feature>
<dbReference type="EMBL" id="VSWD01000008">
    <property type="protein sequence ID" value="KAK3095518.1"/>
    <property type="molecule type" value="Genomic_DNA"/>
</dbReference>
<feature type="transmembrane region" description="Helical" evidence="8">
    <location>
        <begin position="460"/>
        <end position="482"/>
    </location>
</feature>
<evidence type="ECO:0000256" key="5">
    <source>
        <dbReference type="ARBA" id="ARBA00022989"/>
    </source>
</evidence>
<sequence length="568" mass="62571">MSNDKKNSKATLKVEDDEDDPWEIMKDDDDEDTGWSGETAGKVFKENHILSNPVAGLMIGVLATAIIQSSSTTISIVITMAGASIIPVRYTIPIVMGANIGTTVTNTVVSLVQIRDPKIFRRAFSGATVHDVFNCLTVLVLLPLEAATGYLYHMTKAITAAIPGGDQPHAKKKDILKKITKPFIKLFVEAILFVDKQKIKDLASLKTVDKDATLLRRWCQYEYEEVAAVKDVVKTFDKDSVNATFLNSLANTTSNFTIENDGENVTLHWKEITFNLKRIPLRRCTNLFALTNWSDDVIGIVLSLASLLLIIFCLFVVVKLLNSIFRGTIARVVKKFINSDFPGKMAWLTGYVAILIGTGLTMIIQSSSILTSTLTPLVGVGLLSTERMFPLTVGANIGTTLTGILAALAVPADKIPITLQVALAHLFFNISGMLLFYPIPPLRRIPIKLAKSLGNITARYRWFSVIYLVCVFFGIPALVFALSLAGDVVFMAVGIPIIFIIVSIVIIKLTQNKCPSVLPEVLRTWSCMPLWMQSLEPYDQIFCQCCHTRKTLETKKGNDNKAFDATAL</sequence>
<evidence type="ECO:0000256" key="8">
    <source>
        <dbReference type="SAM" id="Phobius"/>
    </source>
</evidence>
<evidence type="ECO:0000256" key="1">
    <source>
        <dbReference type="ARBA" id="ARBA00004424"/>
    </source>
</evidence>
<dbReference type="PANTHER" id="PTHR10010">
    <property type="entry name" value="SOLUTE CARRIER FAMILY 34 SODIUM PHOSPHATE , MEMBER 2-RELATED"/>
    <property type="match status" value="1"/>
</dbReference>
<comment type="caution">
    <text evidence="9">The sequence shown here is derived from an EMBL/GenBank/DDBJ whole genome shotgun (WGS) entry which is preliminary data.</text>
</comment>
<feature type="transmembrane region" description="Helical" evidence="8">
    <location>
        <begin position="90"/>
        <end position="112"/>
    </location>
</feature>
<feature type="region of interest" description="Disordered" evidence="7">
    <location>
        <begin position="1"/>
        <end position="34"/>
    </location>
</feature>
<feature type="transmembrane region" description="Helical" evidence="8">
    <location>
        <begin position="345"/>
        <end position="364"/>
    </location>
</feature>
<gene>
    <name evidence="9" type="ORF">FSP39_015589</name>
</gene>
<keyword evidence="6 8" id="KW-0472">Membrane</keyword>
<evidence type="ECO:0000256" key="6">
    <source>
        <dbReference type="ARBA" id="ARBA00023136"/>
    </source>
</evidence>
<evidence type="ECO:0000256" key="4">
    <source>
        <dbReference type="ARBA" id="ARBA00022692"/>
    </source>
</evidence>
<keyword evidence="5 8" id="KW-1133">Transmembrane helix</keyword>
<keyword evidence="3" id="KW-1003">Cell membrane</keyword>
<evidence type="ECO:0000313" key="10">
    <source>
        <dbReference type="Proteomes" id="UP001186944"/>
    </source>
</evidence>
<evidence type="ECO:0000313" key="9">
    <source>
        <dbReference type="EMBL" id="KAK3095518.1"/>
    </source>
</evidence>
<evidence type="ECO:0000256" key="3">
    <source>
        <dbReference type="ARBA" id="ARBA00022475"/>
    </source>
</evidence>
<dbReference type="GO" id="GO:0044341">
    <property type="term" value="P:sodium-dependent phosphate transport"/>
    <property type="evidence" value="ECO:0007669"/>
    <property type="project" value="InterPro"/>
</dbReference>
<dbReference type="Pfam" id="PF02690">
    <property type="entry name" value="Na_Pi_cotrans"/>
    <property type="match status" value="2"/>
</dbReference>
<accession>A0AA88Y0S5</accession>
<comment type="subcellular location">
    <subcellularLocation>
        <location evidence="1">Apical cell membrane</location>
        <topology evidence="1">Multi-pass membrane protein</topology>
    </subcellularLocation>
</comment>
<keyword evidence="10" id="KW-1185">Reference proteome</keyword>